<name>A0A4Q1JPN9_9BACT</name>
<evidence type="ECO:0000259" key="2">
    <source>
        <dbReference type="PROSITE" id="PS51704"/>
    </source>
</evidence>
<dbReference type="PANTHER" id="PTHR46211">
    <property type="entry name" value="GLYCEROPHOSPHORYL DIESTER PHOSPHODIESTERASE"/>
    <property type="match status" value="1"/>
</dbReference>
<dbReference type="Gene3D" id="3.20.20.190">
    <property type="entry name" value="Phosphatidylinositol (PI) phosphodiesterase"/>
    <property type="match status" value="1"/>
</dbReference>
<dbReference type="PROSITE" id="PS51704">
    <property type="entry name" value="GP_PDE"/>
    <property type="match status" value="1"/>
</dbReference>
<dbReference type="Pfam" id="PF03009">
    <property type="entry name" value="GDPD"/>
    <property type="match status" value="1"/>
</dbReference>
<dbReference type="OrthoDB" id="384721at2"/>
<dbReference type="InterPro" id="IPR017946">
    <property type="entry name" value="PLC-like_Pdiesterase_TIM-brl"/>
</dbReference>
<evidence type="ECO:0000313" key="4">
    <source>
        <dbReference type="Proteomes" id="UP000289703"/>
    </source>
</evidence>
<feature type="signal peptide" evidence="1">
    <location>
        <begin position="1"/>
        <end position="22"/>
    </location>
</feature>
<keyword evidence="1" id="KW-0732">Signal</keyword>
<feature type="chain" id="PRO_5020382853" evidence="1">
    <location>
        <begin position="23"/>
        <end position="440"/>
    </location>
</feature>
<dbReference type="EMBL" id="SAXA01000001">
    <property type="protein sequence ID" value="RXQ97344.1"/>
    <property type="molecule type" value="Genomic_DNA"/>
</dbReference>
<dbReference type="GO" id="GO:0008081">
    <property type="term" value="F:phosphoric diester hydrolase activity"/>
    <property type="evidence" value="ECO:0007669"/>
    <property type="project" value="InterPro"/>
</dbReference>
<keyword evidence="4" id="KW-1185">Reference proteome</keyword>
<evidence type="ECO:0000313" key="3">
    <source>
        <dbReference type="EMBL" id="RXQ97344.1"/>
    </source>
</evidence>
<dbReference type="GO" id="GO:0006629">
    <property type="term" value="P:lipid metabolic process"/>
    <property type="evidence" value="ECO:0007669"/>
    <property type="project" value="InterPro"/>
</dbReference>
<dbReference type="PANTHER" id="PTHR46211:SF1">
    <property type="entry name" value="GLYCEROPHOSPHODIESTER PHOSPHODIESTERASE, CYTOPLASMIC"/>
    <property type="match status" value="1"/>
</dbReference>
<sequence length="440" mass="49132">MKSLNVRNLLAGALILTSIGFAGCEDDTPDYNPYNLYKTYPLNELSAEAKIVRDYVKPDAVIAHRGSTFWAPEETEAAFRWARNMGADYLEIDLQRTKDGVLLALHDGNLRRTSNIESIFPGKEDYPVSVFTLKQLRQLDAGSWFNIDKPENARASFVGLQICTLKDVLLIAEGMKVKRNSEGKPYYKKADGTETLVLEDSSTGEFVFVVDNDDNGNRPGVYAETKEPYLFSGMEADLAAFLTDAGWNITDSPKTIATTPGKVAVGNTNGRFILQTFSRESVVKLEKELPGVPKCMLLWEDESAAYVRPSNSIESLAEFINFSVEYNCHIAGPSIAGKPNGYPELTEPWMCEMYHRAGMLVHAYSFDTEDQLRKYNGDYFYAGVSRFDNPARVISGDFGYDVNPNMFIDGGFTNLTDLSMKYQNREVVGTAQEVMNDLGY</sequence>
<dbReference type="Proteomes" id="UP000289703">
    <property type="component" value="Unassembled WGS sequence"/>
</dbReference>
<dbReference type="InterPro" id="IPR030395">
    <property type="entry name" value="GP_PDE_dom"/>
</dbReference>
<dbReference type="PROSITE" id="PS51257">
    <property type="entry name" value="PROKAR_LIPOPROTEIN"/>
    <property type="match status" value="1"/>
</dbReference>
<dbReference type="AlphaFoldDB" id="A0A4Q1JPN9"/>
<feature type="domain" description="GP-PDE" evidence="2">
    <location>
        <begin position="59"/>
        <end position="406"/>
    </location>
</feature>
<proteinExistence type="predicted"/>
<reference evidence="3 4" key="1">
    <citation type="submission" date="2019-01" db="EMBL/GenBank/DDBJ databases">
        <title>Ancylomarina salipaludis sp. nov., isolated from a salt marsh.</title>
        <authorList>
            <person name="Yoon J.-H."/>
        </authorList>
    </citation>
    <scope>NUCLEOTIDE SEQUENCE [LARGE SCALE GENOMIC DNA]</scope>
    <source>
        <strain evidence="3 4">SHSM-M15</strain>
    </source>
</reference>
<dbReference type="SUPFAM" id="SSF51695">
    <property type="entry name" value="PLC-like phosphodiesterases"/>
    <property type="match status" value="2"/>
</dbReference>
<gene>
    <name evidence="3" type="ORF">EO244_00155</name>
</gene>
<organism evidence="3 4">
    <name type="scientific">Ancylomarina salipaludis</name>
    <dbReference type="NCBI Taxonomy" id="2501299"/>
    <lineage>
        <taxon>Bacteria</taxon>
        <taxon>Pseudomonadati</taxon>
        <taxon>Bacteroidota</taxon>
        <taxon>Bacteroidia</taxon>
        <taxon>Marinilabiliales</taxon>
        <taxon>Marinifilaceae</taxon>
        <taxon>Ancylomarina</taxon>
    </lineage>
</organism>
<accession>A0A4Q1JPN9</accession>
<comment type="caution">
    <text evidence="3">The sequence shown here is derived from an EMBL/GenBank/DDBJ whole genome shotgun (WGS) entry which is preliminary data.</text>
</comment>
<evidence type="ECO:0000256" key="1">
    <source>
        <dbReference type="SAM" id="SignalP"/>
    </source>
</evidence>
<protein>
    <submittedName>
        <fullName evidence="3">Glycerophosphodiester phosphodiesterase</fullName>
    </submittedName>
</protein>
<dbReference type="RefSeq" id="WP_129251779.1">
    <property type="nucleotide sequence ID" value="NZ_SAXA01000001.1"/>
</dbReference>